<proteinExistence type="predicted"/>
<reference evidence="1" key="1">
    <citation type="journal article" date="2020" name="Nature">
        <title>Giant virus diversity and host interactions through global metagenomics.</title>
        <authorList>
            <person name="Schulz F."/>
            <person name="Roux S."/>
            <person name="Paez-Espino D."/>
            <person name="Jungbluth S."/>
            <person name="Walsh D.A."/>
            <person name="Denef V.J."/>
            <person name="McMahon K.D."/>
            <person name="Konstantinidis K.T."/>
            <person name="Eloe-Fadrosh E.A."/>
            <person name="Kyrpides N.C."/>
            <person name="Woyke T."/>
        </authorList>
    </citation>
    <scope>NUCLEOTIDE SEQUENCE</scope>
    <source>
        <strain evidence="1">GVMAG-S-3300002307-41</strain>
    </source>
</reference>
<organism evidence="1">
    <name type="scientific">viral metagenome</name>
    <dbReference type="NCBI Taxonomy" id="1070528"/>
    <lineage>
        <taxon>unclassified sequences</taxon>
        <taxon>metagenomes</taxon>
        <taxon>organismal metagenomes</taxon>
    </lineage>
</organism>
<name>A0A6C0KC78_9ZZZZ</name>
<protein>
    <submittedName>
        <fullName evidence="1">Uncharacterized protein</fullName>
    </submittedName>
</protein>
<evidence type="ECO:0000313" key="1">
    <source>
        <dbReference type="EMBL" id="QHU15622.1"/>
    </source>
</evidence>
<accession>A0A6C0KC78</accession>
<dbReference type="EMBL" id="MN740866">
    <property type="protein sequence ID" value="QHU15622.1"/>
    <property type="molecule type" value="Genomic_DNA"/>
</dbReference>
<dbReference type="AlphaFoldDB" id="A0A6C0KC78"/>
<sequence>MYYSFATISEWQKVWRAVCDLAYDPNAKQYESVSVYSDNSEIDDARLYGSYTVQNQHLICLDEVWRSYDKSLPFVNKTLKKLYVPRVLFHCLGVQNWFKFSFPSCEVTYWPE</sequence>